<sequence length="29" mass="3323">YTYQLVRRSGGMKSTIMITQCPNKQCTLT</sequence>
<dbReference type="InParanoid" id="H2XKI2"/>
<evidence type="ECO:0000313" key="2">
    <source>
        <dbReference type="Proteomes" id="UP000008144"/>
    </source>
</evidence>
<dbReference type="Ensembl" id="ENSCINT00000031671.1">
    <property type="protein sequence ID" value="ENSCINP00000030164.1"/>
    <property type="gene ID" value="ENSCING00000023289.1"/>
</dbReference>
<organism evidence="1 2">
    <name type="scientific">Ciona intestinalis</name>
    <name type="common">Transparent sea squirt</name>
    <name type="synonym">Ascidia intestinalis</name>
    <dbReference type="NCBI Taxonomy" id="7719"/>
    <lineage>
        <taxon>Eukaryota</taxon>
        <taxon>Metazoa</taxon>
        <taxon>Chordata</taxon>
        <taxon>Tunicata</taxon>
        <taxon>Ascidiacea</taxon>
        <taxon>Phlebobranchia</taxon>
        <taxon>Cionidae</taxon>
        <taxon>Ciona</taxon>
    </lineage>
</organism>
<dbReference type="HOGENOM" id="CLU_3411965_0_0_1"/>
<reference evidence="2" key="1">
    <citation type="journal article" date="2002" name="Science">
        <title>The draft genome of Ciona intestinalis: insights into chordate and vertebrate origins.</title>
        <authorList>
            <person name="Dehal P."/>
            <person name="Satou Y."/>
            <person name="Campbell R.K."/>
            <person name="Chapman J."/>
            <person name="Degnan B."/>
            <person name="De Tomaso A."/>
            <person name="Davidson B."/>
            <person name="Di Gregorio A."/>
            <person name="Gelpke M."/>
            <person name="Goodstein D.M."/>
            <person name="Harafuji N."/>
            <person name="Hastings K.E."/>
            <person name="Ho I."/>
            <person name="Hotta K."/>
            <person name="Huang W."/>
            <person name="Kawashima T."/>
            <person name="Lemaire P."/>
            <person name="Martinez D."/>
            <person name="Meinertzhagen I.A."/>
            <person name="Necula S."/>
            <person name="Nonaka M."/>
            <person name="Putnam N."/>
            <person name="Rash S."/>
            <person name="Saiga H."/>
            <person name="Satake M."/>
            <person name="Terry A."/>
            <person name="Yamada L."/>
            <person name="Wang H.G."/>
            <person name="Awazu S."/>
            <person name="Azumi K."/>
            <person name="Boore J."/>
            <person name="Branno M."/>
            <person name="Chin-Bow S."/>
            <person name="DeSantis R."/>
            <person name="Doyle S."/>
            <person name="Francino P."/>
            <person name="Keys D.N."/>
            <person name="Haga S."/>
            <person name="Hayashi H."/>
            <person name="Hino K."/>
            <person name="Imai K.S."/>
            <person name="Inaba K."/>
            <person name="Kano S."/>
            <person name="Kobayashi K."/>
            <person name="Kobayashi M."/>
            <person name="Lee B.I."/>
            <person name="Makabe K.W."/>
            <person name="Manohar C."/>
            <person name="Matassi G."/>
            <person name="Medina M."/>
            <person name="Mochizuki Y."/>
            <person name="Mount S."/>
            <person name="Morishita T."/>
            <person name="Miura S."/>
            <person name="Nakayama A."/>
            <person name="Nishizaka S."/>
            <person name="Nomoto H."/>
            <person name="Ohta F."/>
            <person name="Oishi K."/>
            <person name="Rigoutsos I."/>
            <person name="Sano M."/>
            <person name="Sasaki A."/>
            <person name="Sasakura Y."/>
            <person name="Shoguchi E."/>
            <person name="Shin-i T."/>
            <person name="Spagnuolo A."/>
            <person name="Stainier D."/>
            <person name="Suzuki M.M."/>
            <person name="Tassy O."/>
            <person name="Takatori N."/>
            <person name="Tokuoka M."/>
            <person name="Yagi K."/>
            <person name="Yoshizaki F."/>
            <person name="Wada S."/>
            <person name="Zhang C."/>
            <person name="Hyatt P.D."/>
            <person name="Larimer F."/>
            <person name="Detter C."/>
            <person name="Doggett N."/>
            <person name="Glavina T."/>
            <person name="Hawkins T."/>
            <person name="Richardson P."/>
            <person name="Lucas S."/>
            <person name="Kohara Y."/>
            <person name="Levine M."/>
            <person name="Satoh N."/>
            <person name="Rokhsar D.S."/>
        </authorList>
    </citation>
    <scope>NUCLEOTIDE SEQUENCE [LARGE SCALE GENOMIC DNA]</scope>
</reference>
<dbReference type="AlphaFoldDB" id="H2XKI2"/>
<accession>H2XKI2</accession>
<reference evidence="1" key="2">
    <citation type="submission" date="2025-08" db="UniProtKB">
        <authorList>
            <consortium name="Ensembl"/>
        </authorList>
    </citation>
    <scope>IDENTIFICATION</scope>
</reference>
<evidence type="ECO:0000313" key="1">
    <source>
        <dbReference type="Ensembl" id="ENSCINP00000030164.1"/>
    </source>
</evidence>
<name>H2XKI2_CIOIN</name>
<keyword evidence="2" id="KW-1185">Reference proteome</keyword>
<dbReference type="Proteomes" id="UP000008144">
    <property type="component" value="Unassembled WGS sequence"/>
</dbReference>
<proteinExistence type="predicted"/>
<reference evidence="1" key="3">
    <citation type="submission" date="2025-09" db="UniProtKB">
        <authorList>
            <consortium name="Ensembl"/>
        </authorList>
    </citation>
    <scope>IDENTIFICATION</scope>
</reference>
<protein>
    <submittedName>
        <fullName evidence="1">Uncharacterized protein</fullName>
    </submittedName>
</protein>